<dbReference type="SUPFAM" id="SSF53098">
    <property type="entry name" value="Ribonuclease H-like"/>
    <property type="match status" value="1"/>
</dbReference>
<organism evidence="2">
    <name type="scientific">Nymphaea colorata</name>
    <name type="common">pocket water lily</name>
    <dbReference type="NCBI Taxonomy" id="210225"/>
    <lineage>
        <taxon>Eukaryota</taxon>
        <taxon>Viridiplantae</taxon>
        <taxon>Streptophyta</taxon>
        <taxon>Embryophyta</taxon>
        <taxon>Tracheophyta</taxon>
        <taxon>Spermatophyta</taxon>
        <taxon>Magnoliopsida</taxon>
        <taxon>Nymphaeales</taxon>
        <taxon>Nymphaeaceae</taxon>
        <taxon>Nymphaea</taxon>
    </lineage>
</organism>
<proteinExistence type="predicted"/>
<dbReference type="PANTHER" id="PTHR32166:SF123">
    <property type="entry name" value="BED-TYPE DOMAIN-CONTAINING PROTEIN"/>
    <property type="match status" value="1"/>
</dbReference>
<dbReference type="InterPro" id="IPR012337">
    <property type="entry name" value="RNaseH-like_sf"/>
</dbReference>
<evidence type="ECO:0000259" key="1">
    <source>
        <dbReference type="Pfam" id="PF04937"/>
    </source>
</evidence>
<name>A0A5K1E908_9MAGN</name>
<dbReference type="PANTHER" id="PTHR32166">
    <property type="entry name" value="OSJNBA0013A04.12 PROTEIN"/>
    <property type="match status" value="1"/>
</dbReference>
<feature type="domain" description="DUF659" evidence="1">
    <location>
        <begin position="3"/>
        <end position="112"/>
    </location>
</feature>
<gene>
    <name evidence="2" type="ORF">NYM_LOCUS21509</name>
</gene>
<evidence type="ECO:0000313" key="2">
    <source>
        <dbReference type="EMBL" id="VVW49031.1"/>
    </source>
</evidence>
<protein>
    <recommendedName>
        <fullName evidence="1">DUF659 domain-containing protein</fullName>
    </recommendedName>
</protein>
<sequence>MTKLKWNRTETSIVSDGSTDIQRHPLINFITIVCDEPVFLKIVDASGEHKDVEYLKRLVIEVIKEVGPDKVVHIITDNVVVCKSAGSSFMSEFPHVFWTPCVAHTPNLALKDNMHSTN</sequence>
<dbReference type="AlphaFoldDB" id="A0A5K1E908"/>
<dbReference type="Gramene" id="NC6G0154980.1">
    <property type="protein sequence ID" value="NC6G0154980.1:cds"/>
    <property type="gene ID" value="NC6G0154980"/>
</dbReference>
<dbReference type="EMBL" id="LR721784">
    <property type="protein sequence ID" value="VVW49031.1"/>
    <property type="molecule type" value="Genomic_DNA"/>
</dbReference>
<dbReference type="InterPro" id="IPR007021">
    <property type="entry name" value="DUF659"/>
</dbReference>
<dbReference type="Pfam" id="PF04937">
    <property type="entry name" value="DUF659"/>
    <property type="match status" value="1"/>
</dbReference>
<accession>A0A5K1E908</accession>
<reference evidence="2" key="1">
    <citation type="submission" date="2019-09" db="EMBL/GenBank/DDBJ databases">
        <authorList>
            <person name="Zhang L."/>
        </authorList>
    </citation>
    <scope>NUCLEOTIDE SEQUENCE</scope>
</reference>